<dbReference type="AlphaFoldDB" id="A0A381RPW8"/>
<organism evidence="8">
    <name type="scientific">marine metagenome</name>
    <dbReference type="NCBI Taxonomy" id="408172"/>
    <lineage>
        <taxon>unclassified sequences</taxon>
        <taxon>metagenomes</taxon>
        <taxon>ecological metagenomes</taxon>
    </lineage>
</organism>
<comment type="subcellular location">
    <subcellularLocation>
        <location evidence="1">Cell membrane</location>
        <topology evidence="1">Multi-pass membrane protein</topology>
    </subcellularLocation>
</comment>
<sequence length="453" mass="49541">MTVKFLEKFQIVLDNLIVPLEWIMLFLVIGGGIYLTIYSRGYPILKIKDSFRLLFSKDDNVGISRFQALSAVLAATVGLGNISGVAIAIHMGGPGVLVWMWLTAIIGSIIKFYSCSLAVNIRTYNSDGTPLGGPMYYMTNGIKKWGKPMAIWFSIAGLFGVLPAFTANQLTETFVSVVDPSRELLNIGDFNWKLIFGIFLAVITSFVIFGGLNSIVKASSSLVPVMVVIYLAIGITILIINVDKIIPTFSLIFNEAFNLNAIVSGGFWGLLILGVRRAVFSNESGVGNAPMYHGQSETKLGTDEGLVAMLGPFFDTILVCTITGLIVLISGAYIGNDLNGISLTLEAFRTLFFGFGDVLLMIMVFVFGISTLFTYSYYGVKCLGFLTKPSWGKYYNYIYVLSIIISALVTVDVVVGIIDISFALMCIPNMIALLILAPNVNNEMKKRGWLKFN</sequence>
<evidence type="ECO:0000256" key="4">
    <source>
        <dbReference type="ARBA" id="ARBA00022692"/>
    </source>
</evidence>
<dbReference type="PANTHER" id="PTHR30330:SF3">
    <property type="entry name" value="TRANSCRIPTIONAL REGULATOR, LRP FAMILY"/>
    <property type="match status" value="1"/>
</dbReference>
<evidence type="ECO:0000313" key="8">
    <source>
        <dbReference type="EMBL" id="SUZ93201.1"/>
    </source>
</evidence>
<dbReference type="InterPro" id="IPR001463">
    <property type="entry name" value="Na/Ala_symport"/>
</dbReference>
<keyword evidence="6 7" id="KW-0472">Membrane</keyword>
<dbReference type="GO" id="GO:0005886">
    <property type="term" value="C:plasma membrane"/>
    <property type="evidence" value="ECO:0007669"/>
    <property type="project" value="UniProtKB-SubCell"/>
</dbReference>
<accession>A0A381RPW8</accession>
<keyword evidence="2" id="KW-0813">Transport</keyword>
<dbReference type="PANTHER" id="PTHR30330">
    <property type="entry name" value="AGSS FAMILY TRANSPORTER, SODIUM-ALANINE"/>
    <property type="match status" value="1"/>
</dbReference>
<dbReference type="PRINTS" id="PR00175">
    <property type="entry name" value="NAALASMPORT"/>
</dbReference>
<gene>
    <name evidence="8" type="ORF">METZ01_LOCUS46055</name>
</gene>
<feature type="transmembrane region" description="Helical" evidence="7">
    <location>
        <begin position="150"/>
        <end position="170"/>
    </location>
</feature>
<evidence type="ECO:0000256" key="2">
    <source>
        <dbReference type="ARBA" id="ARBA00022448"/>
    </source>
</evidence>
<evidence type="ECO:0000256" key="3">
    <source>
        <dbReference type="ARBA" id="ARBA00022475"/>
    </source>
</evidence>
<proteinExistence type="predicted"/>
<feature type="transmembrane region" description="Helical" evidence="7">
    <location>
        <begin position="313"/>
        <end position="335"/>
    </location>
</feature>
<evidence type="ECO:0000256" key="7">
    <source>
        <dbReference type="SAM" id="Phobius"/>
    </source>
</evidence>
<keyword evidence="5 7" id="KW-1133">Transmembrane helix</keyword>
<feature type="transmembrane region" description="Helical" evidence="7">
    <location>
        <begin position="66"/>
        <end position="90"/>
    </location>
</feature>
<feature type="transmembrane region" description="Helical" evidence="7">
    <location>
        <begin position="190"/>
        <end position="210"/>
    </location>
</feature>
<feature type="transmembrane region" description="Helical" evidence="7">
    <location>
        <begin position="394"/>
        <end position="411"/>
    </location>
</feature>
<evidence type="ECO:0000256" key="6">
    <source>
        <dbReference type="ARBA" id="ARBA00023136"/>
    </source>
</evidence>
<dbReference type="EMBL" id="UINC01002126">
    <property type="protein sequence ID" value="SUZ93201.1"/>
    <property type="molecule type" value="Genomic_DNA"/>
</dbReference>
<name>A0A381RPW8_9ZZZZ</name>
<reference evidence="8" key="1">
    <citation type="submission" date="2018-05" db="EMBL/GenBank/DDBJ databases">
        <authorList>
            <person name="Lanie J.A."/>
            <person name="Ng W.-L."/>
            <person name="Kazmierczak K.M."/>
            <person name="Andrzejewski T.M."/>
            <person name="Davidsen T.M."/>
            <person name="Wayne K.J."/>
            <person name="Tettelin H."/>
            <person name="Glass J.I."/>
            <person name="Rusch D."/>
            <person name="Podicherti R."/>
            <person name="Tsui H.-C.T."/>
            <person name="Winkler M.E."/>
        </authorList>
    </citation>
    <scope>NUCLEOTIDE SEQUENCE</scope>
</reference>
<feature type="transmembrane region" description="Helical" evidence="7">
    <location>
        <begin position="22"/>
        <end position="45"/>
    </location>
</feature>
<feature type="transmembrane region" description="Helical" evidence="7">
    <location>
        <begin position="222"/>
        <end position="242"/>
    </location>
</feature>
<dbReference type="Pfam" id="PF01235">
    <property type="entry name" value="Na_Ala_symp"/>
    <property type="match status" value="1"/>
</dbReference>
<protein>
    <recommendedName>
        <fullName evidence="9">Amino acid carrier protein</fullName>
    </recommendedName>
</protein>
<evidence type="ECO:0008006" key="9">
    <source>
        <dbReference type="Google" id="ProtNLM"/>
    </source>
</evidence>
<keyword evidence="4 7" id="KW-0812">Transmembrane</keyword>
<feature type="transmembrane region" description="Helical" evidence="7">
    <location>
        <begin position="257"/>
        <end position="275"/>
    </location>
</feature>
<keyword evidence="3" id="KW-1003">Cell membrane</keyword>
<feature type="transmembrane region" description="Helical" evidence="7">
    <location>
        <begin position="417"/>
        <end position="437"/>
    </location>
</feature>
<dbReference type="GO" id="GO:0005283">
    <property type="term" value="F:amino acid:sodium symporter activity"/>
    <property type="evidence" value="ECO:0007669"/>
    <property type="project" value="InterPro"/>
</dbReference>
<feature type="transmembrane region" description="Helical" evidence="7">
    <location>
        <begin position="96"/>
        <end position="114"/>
    </location>
</feature>
<evidence type="ECO:0000256" key="1">
    <source>
        <dbReference type="ARBA" id="ARBA00004651"/>
    </source>
</evidence>
<evidence type="ECO:0000256" key="5">
    <source>
        <dbReference type="ARBA" id="ARBA00022989"/>
    </source>
</evidence>
<dbReference type="NCBIfam" id="TIGR00835">
    <property type="entry name" value="agcS"/>
    <property type="match status" value="1"/>
</dbReference>
<feature type="transmembrane region" description="Helical" evidence="7">
    <location>
        <begin position="347"/>
        <end position="373"/>
    </location>
</feature>